<evidence type="ECO:0000313" key="3">
    <source>
        <dbReference type="EMBL" id="KAK7015509.1"/>
    </source>
</evidence>
<dbReference type="Pfam" id="PF18803">
    <property type="entry name" value="CxC2"/>
    <property type="match status" value="1"/>
</dbReference>
<feature type="region of interest" description="Disordered" evidence="1">
    <location>
        <begin position="884"/>
        <end position="907"/>
    </location>
</feature>
<reference evidence="3 4" key="1">
    <citation type="submission" date="2024-01" db="EMBL/GenBank/DDBJ databases">
        <title>A draft genome for a cacao thread blight-causing isolate of Paramarasmius palmivorus.</title>
        <authorList>
            <person name="Baruah I.K."/>
            <person name="Bukari Y."/>
            <person name="Amoako-Attah I."/>
            <person name="Meinhardt L.W."/>
            <person name="Bailey B.A."/>
            <person name="Cohen S.P."/>
        </authorList>
    </citation>
    <scope>NUCLEOTIDE SEQUENCE [LARGE SCALE GENOMIC DNA]</scope>
    <source>
        <strain evidence="3 4">GH-12</strain>
    </source>
</reference>
<keyword evidence="4" id="KW-1185">Reference proteome</keyword>
<dbReference type="Pfam" id="PF18758">
    <property type="entry name" value="KDZ"/>
    <property type="match status" value="1"/>
</dbReference>
<dbReference type="AlphaFoldDB" id="A0AAW0AR89"/>
<dbReference type="InterPro" id="IPR040521">
    <property type="entry name" value="KDZ"/>
</dbReference>
<sequence length="1059" mass="121722">MSRGKKIPRVQQVTLDDLDAEPSFISVQSLSVDGRRLREQQVRIAPPSPSKSQLQERHYGDEDFALEGAGDCVLPHDWGIGMDNSNGSLDMEESEGVSELKKGVRRSAASDSPMQEWLPLCSAFLDEWMSLEGRGGANFLCRKCRKEDTSLFRCRECYIGCVFCAECMKQDHWSRPLHRVERWNGKFFERCTLASIGLHIQLAHPPGEDCSLWDKGWSGFVVVDVDGIQEVSIRFCSCQKGAGKDWQQLLRYGLYPATVNEPRTAFTFRVLSWFHTLTLQGKVTLYDFYHSLESRTDATGLSGIKDRYQAFIRVMRQWRYLKLLKRSGIGNQSGRCLAKLEPGALAVRCWACPRPGINLPPGWENWRDESSYLYQKFIAVDACFHLKRRAISSESKDPGLYTGAAYFVSQQAYQEWMRAVPQQKNAVEQANTRFSKGYATTGALLCICARHEIVEPCGMVDLDKGEKFGLADYAVASSQRLYDGRLRRVLSYDIVCQYCIKFFMRMRNLPPEIQMRIREELWRFAIPKLHILGHQRPCQEKFSLHLLRGSGQTDGEGIERHWSGEGIIGTSTREMGPGHRRDTVDDHFGAKNFRKNIGLGVLLRKKERDARINVEIQTAEYEQFTRSQPTAVIKQWRKLVIDWENGQSELNPYSLPDIGDTEADVRLRYAEKEAAQIRAGEIMLHEVSPSALLDMGLDLEQEQRELEAFIEENKATTTLQKTDLVERRSKVERSLYNFRKIQKVYLPCIRSLLSPETIETDISPVERINLFLPSGVSIEMRSDPAWKAWIEMELEFRRGQLRKALWDIRSRLFVRTRLLNQRSTDVRHQKETRHSQDVLGRNQRELEKNVAKYRAAWKAVNVLQGEPFPEFRELKQEDIRAMEDRDLRPVRNERKRKRNAPENPLLQAGESRRTVSWIWNGVDTSADSKSVQDAIRVEWSKAWARKRRWEEEQNLVKEEQRRTLASLEHEEKVWQGRVGKGGSDILAGMAAYAYRQAAIRANLREQFQALWSRKLAPAKPRRRAVIPEDPTVASNHEGSGNEGSDDEGSNDGDSGSEDF</sequence>
<gene>
    <name evidence="3" type="ORF">VNI00_019107</name>
</gene>
<dbReference type="PANTHER" id="PTHR33104">
    <property type="entry name" value="SI:DKEY-29D5.2"/>
    <property type="match status" value="1"/>
</dbReference>
<feature type="compositionally biased region" description="Acidic residues" evidence="1">
    <location>
        <begin position="1043"/>
        <end position="1059"/>
    </location>
</feature>
<evidence type="ECO:0000256" key="1">
    <source>
        <dbReference type="SAM" id="MobiDB-lite"/>
    </source>
</evidence>
<proteinExistence type="predicted"/>
<evidence type="ECO:0000313" key="4">
    <source>
        <dbReference type="Proteomes" id="UP001383192"/>
    </source>
</evidence>
<dbReference type="EMBL" id="JAYKXP010000318">
    <property type="protein sequence ID" value="KAK7015509.1"/>
    <property type="molecule type" value="Genomic_DNA"/>
</dbReference>
<comment type="caution">
    <text evidence="3">The sequence shown here is derived from an EMBL/GenBank/DDBJ whole genome shotgun (WGS) entry which is preliminary data.</text>
</comment>
<protein>
    <recommendedName>
        <fullName evidence="2">CxC2-like cysteine cluster KDZ transposase-associated domain-containing protein</fullName>
    </recommendedName>
</protein>
<evidence type="ECO:0000259" key="2">
    <source>
        <dbReference type="Pfam" id="PF18803"/>
    </source>
</evidence>
<dbReference type="Proteomes" id="UP001383192">
    <property type="component" value="Unassembled WGS sequence"/>
</dbReference>
<feature type="region of interest" description="Disordered" evidence="1">
    <location>
        <begin position="1018"/>
        <end position="1059"/>
    </location>
</feature>
<dbReference type="PANTHER" id="PTHR33104:SF2">
    <property type="entry name" value="CXC3 LIKE CYSTEINE CLUSTER DOMAIN-CONTAINING PROTEIN"/>
    <property type="match status" value="1"/>
</dbReference>
<dbReference type="InterPro" id="IPR041457">
    <property type="entry name" value="CxC2_KDZ-assoc"/>
</dbReference>
<feature type="domain" description="CxC2-like cysteine cluster KDZ transposase-associated" evidence="2">
    <location>
        <begin position="193"/>
        <end position="300"/>
    </location>
</feature>
<accession>A0AAW0AR89</accession>
<organism evidence="3 4">
    <name type="scientific">Paramarasmius palmivorus</name>
    <dbReference type="NCBI Taxonomy" id="297713"/>
    <lineage>
        <taxon>Eukaryota</taxon>
        <taxon>Fungi</taxon>
        <taxon>Dikarya</taxon>
        <taxon>Basidiomycota</taxon>
        <taxon>Agaricomycotina</taxon>
        <taxon>Agaricomycetes</taxon>
        <taxon>Agaricomycetidae</taxon>
        <taxon>Agaricales</taxon>
        <taxon>Marasmiineae</taxon>
        <taxon>Marasmiaceae</taxon>
        <taxon>Paramarasmius</taxon>
    </lineage>
</organism>
<name>A0AAW0AR89_9AGAR</name>